<dbReference type="InterPro" id="IPR002347">
    <property type="entry name" value="SDR_fam"/>
</dbReference>
<dbReference type="EMBL" id="LNTU01000001">
    <property type="protein sequence ID" value="KXF78459.1"/>
    <property type="molecule type" value="Genomic_DNA"/>
</dbReference>
<dbReference type="STRING" id="1494590.ATN84_01285"/>
<proteinExistence type="inferred from homology"/>
<accession>A0A135HZ51</accession>
<dbReference type="PRINTS" id="PR00081">
    <property type="entry name" value="GDHRDH"/>
</dbReference>
<dbReference type="InterPro" id="IPR020904">
    <property type="entry name" value="Sc_DH/Rdtase_CS"/>
</dbReference>
<reference evidence="3 4" key="1">
    <citation type="submission" date="2015-11" db="EMBL/GenBank/DDBJ databases">
        <title>Draft genome sequence of Paramesorhizobium deserti A-3-E, a strain highly resistant to diverse beta-lactam antibiotics.</title>
        <authorList>
            <person name="Lv R."/>
            <person name="Yang X."/>
            <person name="Fang N."/>
            <person name="Guo J."/>
            <person name="Luo X."/>
            <person name="Peng F."/>
            <person name="Yang R."/>
            <person name="Cui Y."/>
            <person name="Fang C."/>
            <person name="Song Y."/>
        </authorList>
    </citation>
    <scope>NUCLEOTIDE SEQUENCE [LARGE SCALE GENOMIC DNA]</scope>
    <source>
        <strain evidence="3 4">A-3-E</strain>
    </source>
</reference>
<evidence type="ECO:0000256" key="1">
    <source>
        <dbReference type="ARBA" id="ARBA00006484"/>
    </source>
</evidence>
<dbReference type="PANTHER" id="PTHR43975">
    <property type="entry name" value="ZGC:101858"/>
    <property type="match status" value="1"/>
</dbReference>
<dbReference type="PANTHER" id="PTHR43975:SF2">
    <property type="entry name" value="EG:BACR7A4.14 PROTEIN-RELATED"/>
    <property type="match status" value="1"/>
</dbReference>
<evidence type="ECO:0000313" key="4">
    <source>
        <dbReference type="Proteomes" id="UP000070107"/>
    </source>
</evidence>
<organism evidence="3 4">
    <name type="scientific">Paramesorhizobium deserti</name>
    <dbReference type="NCBI Taxonomy" id="1494590"/>
    <lineage>
        <taxon>Bacteria</taxon>
        <taxon>Pseudomonadati</taxon>
        <taxon>Pseudomonadota</taxon>
        <taxon>Alphaproteobacteria</taxon>
        <taxon>Hyphomicrobiales</taxon>
        <taxon>Phyllobacteriaceae</taxon>
        <taxon>Paramesorhizobium</taxon>
    </lineage>
</organism>
<name>A0A135HZ51_9HYPH</name>
<dbReference type="RefSeq" id="WP_068879728.1">
    <property type="nucleotide sequence ID" value="NZ_LNTU01000001.1"/>
</dbReference>
<dbReference type="OrthoDB" id="5457012at2"/>
<dbReference type="PROSITE" id="PS00061">
    <property type="entry name" value="ADH_SHORT"/>
    <property type="match status" value="1"/>
</dbReference>
<keyword evidence="4" id="KW-1185">Reference proteome</keyword>
<evidence type="ECO:0000313" key="3">
    <source>
        <dbReference type="EMBL" id="KXF78459.1"/>
    </source>
</evidence>
<comment type="caution">
    <text evidence="3">The sequence shown here is derived from an EMBL/GenBank/DDBJ whole genome shotgun (WGS) entry which is preliminary data.</text>
</comment>
<protein>
    <submittedName>
        <fullName evidence="3">Short-chain dehydrogenase</fullName>
    </submittedName>
</protein>
<dbReference type="FunFam" id="3.40.50.720:FF:000084">
    <property type="entry name" value="Short-chain dehydrogenase reductase"/>
    <property type="match status" value="1"/>
</dbReference>
<dbReference type="Gene3D" id="3.40.50.720">
    <property type="entry name" value="NAD(P)-binding Rossmann-like Domain"/>
    <property type="match status" value="1"/>
</dbReference>
<comment type="similarity">
    <text evidence="1">Belongs to the short-chain dehydrogenases/reductases (SDR) family.</text>
</comment>
<gene>
    <name evidence="3" type="ORF">ATN84_01285</name>
</gene>
<dbReference type="NCBIfam" id="NF005559">
    <property type="entry name" value="PRK07231.1"/>
    <property type="match status" value="1"/>
</dbReference>
<dbReference type="CDD" id="cd05233">
    <property type="entry name" value="SDR_c"/>
    <property type="match status" value="1"/>
</dbReference>
<dbReference type="AlphaFoldDB" id="A0A135HZ51"/>
<evidence type="ECO:0000256" key="2">
    <source>
        <dbReference type="SAM" id="MobiDB-lite"/>
    </source>
</evidence>
<feature type="region of interest" description="Disordered" evidence="2">
    <location>
        <begin position="254"/>
        <end position="292"/>
    </location>
</feature>
<dbReference type="Proteomes" id="UP000070107">
    <property type="component" value="Unassembled WGS sequence"/>
</dbReference>
<dbReference type="SUPFAM" id="SSF51735">
    <property type="entry name" value="NAD(P)-binding Rossmann-fold domains"/>
    <property type="match status" value="1"/>
</dbReference>
<dbReference type="InterPro" id="IPR036291">
    <property type="entry name" value="NAD(P)-bd_dom_sf"/>
</dbReference>
<dbReference type="Pfam" id="PF13561">
    <property type="entry name" value="adh_short_C2"/>
    <property type="match status" value="1"/>
</dbReference>
<feature type="compositionally biased region" description="Polar residues" evidence="2">
    <location>
        <begin position="261"/>
        <end position="270"/>
    </location>
</feature>
<sequence>MAGRLDGKVAIITGAGTGIGEAIAHKFAREGARLMLAGLRDDPVEDVARSIRENGGEVAVCSGNVSHEQTAHDCVDKTIDHFGRLDVLVNNAGVFLEVAECQDYSVPAFDVTVLNNVRSVFLMTKFALPHLQRTRGVVLSAGSESGHMGEGNNAPYGGTKGFVHAFMKGVAFEQGKYGVRANCVCPGPIDTAWTHKETGPMDEQMEQMTVAGTVLGRRGTPEEMANVYAFLASDEASYVTGALWYADGGTTIAKGGPGRQVPSTIAEQPQPTLPLEHSHDGLRNKQAKNRLH</sequence>
<dbReference type="PRINTS" id="PR00080">
    <property type="entry name" value="SDRFAMILY"/>
</dbReference>